<evidence type="ECO:0000313" key="2">
    <source>
        <dbReference type="EMBL" id="KAF1832404.1"/>
    </source>
</evidence>
<gene>
    <name evidence="2" type="ORF">BDW02DRAFT_571047</name>
</gene>
<evidence type="ECO:0000313" key="3">
    <source>
        <dbReference type="Proteomes" id="UP000800040"/>
    </source>
</evidence>
<protein>
    <submittedName>
        <fullName evidence="2">Uncharacterized protein</fullName>
    </submittedName>
</protein>
<dbReference type="PROSITE" id="PS51257">
    <property type="entry name" value="PROKAR_LIPOPROTEIN"/>
    <property type="match status" value="1"/>
</dbReference>
<reference evidence="2" key="1">
    <citation type="submission" date="2020-01" db="EMBL/GenBank/DDBJ databases">
        <authorList>
            <consortium name="DOE Joint Genome Institute"/>
            <person name="Haridas S."/>
            <person name="Albert R."/>
            <person name="Binder M."/>
            <person name="Bloem J."/>
            <person name="Labutti K."/>
            <person name="Salamov A."/>
            <person name="Andreopoulos B."/>
            <person name="Baker S.E."/>
            <person name="Barry K."/>
            <person name="Bills G."/>
            <person name="Bluhm B.H."/>
            <person name="Cannon C."/>
            <person name="Castanera R."/>
            <person name="Culley D.E."/>
            <person name="Daum C."/>
            <person name="Ezra D."/>
            <person name="Gonzalez J.B."/>
            <person name="Henrissat B."/>
            <person name="Kuo A."/>
            <person name="Liang C."/>
            <person name="Lipzen A."/>
            <person name="Lutzoni F."/>
            <person name="Magnuson J."/>
            <person name="Mondo S."/>
            <person name="Nolan M."/>
            <person name="Ohm R."/>
            <person name="Pangilinan J."/>
            <person name="Park H.-J."/>
            <person name="Ramirez L."/>
            <person name="Alfaro M."/>
            <person name="Sun H."/>
            <person name="Tritt A."/>
            <person name="Yoshinaga Y."/>
            <person name="Zwiers L.-H."/>
            <person name="Turgeon B.G."/>
            <person name="Goodwin S.B."/>
            <person name="Spatafora J.W."/>
            <person name="Crous P.W."/>
            <person name="Grigoriev I.V."/>
        </authorList>
    </citation>
    <scope>NUCLEOTIDE SEQUENCE</scope>
    <source>
        <strain evidence="2">P77</strain>
    </source>
</reference>
<name>A0A6A5KD99_9PLEO</name>
<keyword evidence="3" id="KW-1185">Reference proteome</keyword>
<keyword evidence="1" id="KW-0732">Signal</keyword>
<sequence length="290" mass="30131">MSRKFLSLALAVVACASPLEIMAKATEEDPCEPCQPQGATSLTPPSVGTELSSLYTDILSSIKGISFDKRSVQARAEGFCCRKSLDCVNVQNINVPICYDKFTTNFLFPDNSYGSVSSGEYHSEGTDVNLLTGDYTKDGQSANIYSNNEAERPNTATLSIPPKYTGTGVGGAIPVTDLGSVFVYTTTIPAVTYSAPTTVAETVEVATVSGIAVSTTLSATTVTEATTIAAKTNVVTQTQTNTAAAESGSPSDDAANTSTLSGAAWQVTVDTTRSTGMSIVGALVYALYAL</sequence>
<accession>A0A6A5KD99</accession>
<dbReference type="AlphaFoldDB" id="A0A6A5KD99"/>
<dbReference type="OrthoDB" id="3438781at2759"/>
<dbReference type="EMBL" id="ML975339">
    <property type="protein sequence ID" value="KAF1832404.1"/>
    <property type="molecule type" value="Genomic_DNA"/>
</dbReference>
<feature type="chain" id="PRO_5025647569" evidence="1">
    <location>
        <begin position="17"/>
        <end position="290"/>
    </location>
</feature>
<feature type="signal peptide" evidence="1">
    <location>
        <begin position="1"/>
        <end position="16"/>
    </location>
</feature>
<evidence type="ECO:0000256" key="1">
    <source>
        <dbReference type="SAM" id="SignalP"/>
    </source>
</evidence>
<proteinExistence type="predicted"/>
<organism evidence="2 3">
    <name type="scientific">Decorospora gaudefroyi</name>
    <dbReference type="NCBI Taxonomy" id="184978"/>
    <lineage>
        <taxon>Eukaryota</taxon>
        <taxon>Fungi</taxon>
        <taxon>Dikarya</taxon>
        <taxon>Ascomycota</taxon>
        <taxon>Pezizomycotina</taxon>
        <taxon>Dothideomycetes</taxon>
        <taxon>Pleosporomycetidae</taxon>
        <taxon>Pleosporales</taxon>
        <taxon>Pleosporineae</taxon>
        <taxon>Pleosporaceae</taxon>
        <taxon>Decorospora</taxon>
    </lineage>
</organism>
<dbReference type="Proteomes" id="UP000800040">
    <property type="component" value="Unassembled WGS sequence"/>
</dbReference>